<dbReference type="RefSeq" id="WP_198867748.1">
    <property type="nucleotide sequence ID" value="NZ_CP066310.1"/>
</dbReference>
<sequence length="114" mass="12529">MTTKTTASELQAFWASDDPMFWPDGSYVEGLTLMVDGALTDEFDGTDPGTLTDDQDIKIIGGAICLENGDERDLEAQFRKWRKLQSSVFLSVQAPKDKLDEIKAAIKALGGTIR</sequence>
<dbReference type="AlphaFoldDB" id="A0AAP9YGU7"/>
<accession>A0AAP9YGU7</accession>
<name>A0AAP9YGU7_9GAMM</name>
<gene>
    <name evidence="1" type="ORF">GKQ51_09220</name>
</gene>
<protein>
    <submittedName>
        <fullName evidence="1">Uncharacterized protein</fullName>
    </submittedName>
</protein>
<dbReference type="Proteomes" id="UP000596192">
    <property type="component" value="Chromosome"/>
</dbReference>
<reference evidence="1 2" key="1">
    <citation type="submission" date="2020-12" db="EMBL/GenBank/DDBJ databases">
        <title>Genomic Analysis and Response surface optimization of nitrogen-fixing conditions for A. chroococcum strain HR1, Isolation from rhizosphere soil.</title>
        <authorList>
            <person name="Li J."/>
            <person name="Yang H."/>
            <person name="Liu H."/>
            <person name="Wang C."/>
            <person name="Tian Y."/>
            <person name="Lu X.Y."/>
        </authorList>
    </citation>
    <scope>NUCLEOTIDE SEQUENCE [LARGE SCALE GENOMIC DNA]</scope>
    <source>
        <strain evidence="1 2">HR1</strain>
    </source>
</reference>
<proteinExistence type="predicted"/>
<organism evidence="1 2">
    <name type="scientific">Azotobacter chroococcum</name>
    <dbReference type="NCBI Taxonomy" id="353"/>
    <lineage>
        <taxon>Bacteria</taxon>
        <taxon>Pseudomonadati</taxon>
        <taxon>Pseudomonadota</taxon>
        <taxon>Gammaproteobacteria</taxon>
        <taxon>Pseudomonadales</taxon>
        <taxon>Pseudomonadaceae</taxon>
        <taxon>Azotobacter</taxon>
    </lineage>
</organism>
<evidence type="ECO:0000313" key="2">
    <source>
        <dbReference type="Proteomes" id="UP000596192"/>
    </source>
</evidence>
<dbReference type="EMBL" id="CP066310">
    <property type="protein sequence ID" value="QQE90428.1"/>
    <property type="molecule type" value="Genomic_DNA"/>
</dbReference>
<evidence type="ECO:0000313" key="1">
    <source>
        <dbReference type="EMBL" id="QQE90428.1"/>
    </source>
</evidence>